<feature type="compositionally biased region" description="Pro residues" evidence="1">
    <location>
        <begin position="211"/>
        <end position="226"/>
    </location>
</feature>
<dbReference type="EMBL" id="GL385619">
    <property type="protein sequence ID" value="EJT68128.1"/>
    <property type="molecule type" value="Genomic_DNA"/>
</dbReference>
<gene>
    <name evidence="4" type="primary">20354750</name>
    <name evidence="3" type="ORF">GGTG_14292</name>
</gene>
<accession>J3PL47</accession>
<reference evidence="4" key="5">
    <citation type="submission" date="2018-04" db="UniProtKB">
        <authorList>
            <consortium name="EnsemblFungi"/>
        </authorList>
    </citation>
    <scope>IDENTIFICATION</scope>
    <source>
        <strain evidence="4">R3-111a-1</strain>
    </source>
</reference>
<feature type="region of interest" description="Disordered" evidence="1">
    <location>
        <begin position="207"/>
        <end position="249"/>
    </location>
</feature>
<dbReference type="PANTHER" id="PTHR42791:SF14">
    <property type="entry name" value="N-ACETYLTRANSFERASE DOMAIN-CONTAINING PROTEIN"/>
    <property type="match status" value="1"/>
</dbReference>
<dbReference type="GO" id="GO:0016747">
    <property type="term" value="F:acyltransferase activity, transferring groups other than amino-acyl groups"/>
    <property type="evidence" value="ECO:0007669"/>
    <property type="project" value="InterPro"/>
</dbReference>
<reference evidence="5" key="1">
    <citation type="submission" date="2010-07" db="EMBL/GenBank/DDBJ databases">
        <title>The genome sequence of Gaeumannomyces graminis var. tritici strain R3-111a-1.</title>
        <authorList>
            <consortium name="The Broad Institute Genome Sequencing Platform"/>
            <person name="Ma L.-J."/>
            <person name="Dead R."/>
            <person name="Young S."/>
            <person name="Zeng Q."/>
            <person name="Koehrsen M."/>
            <person name="Alvarado L."/>
            <person name="Berlin A."/>
            <person name="Chapman S.B."/>
            <person name="Chen Z."/>
            <person name="Freedman E."/>
            <person name="Gellesch M."/>
            <person name="Goldberg J."/>
            <person name="Griggs A."/>
            <person name="Gujja S."/>
            <person name="Heilman E.R."/>
            <person name="Heiman D."/>
            <person name="Hepburn T."/>
            <person name="Howarth C."/>
            <person name="Jen D."/>
            <person name="Larson L."/>
            <person name="Mehta T."/>
            <person name="Neiman D."/>
            <person name="Pearson M."/>
            <person name="Roberts A."/>
            <person name="Saif S."/>
            <person name="Shea T."/>
            <person name="Shenoy N."/>
            <person name="Sisk P."/>
            <person name="Stolte C."/>
            <person name="Sykes S."/>
            <person name="Walk T."/>
            <person name="White J."/>
            <person name="Yandava C."/>
            <person name="Haas B."/>
            <person name="Nusbaum C."/>
            <person name="Birren B."/>
        </authorList>
    </citation>
    <scope>NUCLEOTIDE SEQUENCE [LARGE SCALE GENOMIC DNA]</scope>
    <source>
        <strain evidence="5">R3-111a-1</strain>
    </source>
</reference>
<evidence type="ECO:0000313" key="5">
    <source>
        <dbReference type="Proteomes" id="UP000006039"/>
    </source>
</evidence>
<organism evidence="3">
    <name type="scientific">Gaeumannomyces tritici (strain R3-111a-1)</name>
    <name type="common">Wheat and barley take-all root rot fungus</name>
    <name type="synonym">Gaeumannomyces graminis var. tritici</name>
    <dbReference type="NCBI Taxonomy" id="644352"/>
    <lineage>
        <taxon>Eukaryota</taxon>
        <taxon>Fungi</taxon>
        <taxon>Dikarya</taxon>
        <taxon>Ascomycota</taxon>
        <taxon>Pezizomycotina</taxon>
        <taxon>Sordariomycetes</taxon>
        <taxon>Sordariomycetidae</taxon>
        <taxon>Magnaporthales</taxon>
        <taxon>Magnaporthaceae</taxon>
        <taxon>Gaeumannomyces</taxon>
    </lineage>
</organism>
<dbReference type="InterPro" id="IPR016181">
    <property type="entry name" value="Acyl_CoA_acyltransferase"/>
</dbReference>
<evidence type="ECO:0000313" key="3">
    <source>
        <dbReference type="EMBL" id="EJT68128.1"/>
    </source>
</evidence>
<dbReference type="InterPro" id="IPR000182">
    <property type="entry name" value="GNAT_dom"/>
</dbReference>
<dbReference type="OrthoDB" id="196847at2759"/>
<reference evidence="4" key="4">
    <citation type="journal article" date="2015" name="G3 (Bethesda)">
        <title>Genome sequences of three phytopathogenic species of the Magnaporthaceae family of fungi.</title>
        <authorList>
            <person name="Okagaki L.H."/>
            <person name="Nunes C.C."/>
            <person name="Sailsbery J."/>
            <person name="Clay B."/>
            <person name="Brown D."/>
            <person name="John T."/>
            <person name="Oh Y."/>
            <person name="Young N."/>
            <person name="Fitzgerald M."/>
            <person name="Haas B.J."/>
            <person name="Zeng Q."/>
            <person name="Young S."/>
            <person name="Adiconis X."/>
            <person name="Fan L."/>
            <person name="Levin J.Z."/>
            <person name="Mitchell T.K."/>
            <person name="Okubara P.A."/>
            <person name="Farman M.L."/>
            <person name="Kohn L.M."/>
            <person name="Birren B."/>
            <person name="Ma L.-J."/>
            <person name="Dean R.A."/>
        </authorList>
    </citation>
    <scope>NUCLEOTIDE SEQUENCE</scope>
    <source>
        <strain evidence="4">R3-111a-1</strain>
    </source>
</reference>
<dbReference type="Gene3D" id="3.40.630.30">
    <property type="match status" value="1"/>
</dbReference>
<reference evidence="3" key="2">
    <citation type="submission" date="2010-07" db="EMBL/GenBank/DDBJ databases">
        <authorList>
            <consortium name="The Broad Institute Genome Sequencing Platform"/>
            <consortium name="Broad Institute Genome Sequencing Center for Infectious Disease"/>
            <person name="Ma L.-J."/>
            <person name="Dead R."/>
            <person name="Young S."/>
            <person name="Zeng Q."/>
            <person name="Koehrsen M."/>
            <person name="Alvarado L."/>
            <person name="Berlin A."/>
            <person name="Chapman S.B."/>
            <person name="Chen Z."/>
            <person name="Freedman E."/>
            <person name="Gellesch M."/>
            <person name="Goldberg J."/>
            <person name="Griggs A."/>
            <person name="Gujja S."/>
            <person name="Heilman E.R."/>
            <person name="Heiman D."/>
            <person name="Hepburn T."/>
            <person name="Howarth C."/>
            <person name="Jen D."/>
            <person name="Larson L."/>
            <person name="Mehta T."/>
            <person name="Neiman D."/>
            <person name="Pearson M."/>
            <person name="Roberts A."/>
            <person name="Saif S."/>
            <person name="Shea T."/>
            <person name="Shenoy N."/>
            <person name="Sisk P."/>
            <person name="Stolte C."/>
            <person name="Sykes S."/>
            <person name="Walk T."/>
            <person name="White J."/>
            <person name="Yandava C."/>
            <person name="Haas B."/>
            <person name="Nusbaum C."/>
            <person name="Birren B."/>
        </authorList>
    </citation>
    <scope>NUCLEOTIDE SEQUENCE</scope>
    <source>
        <strain evidence="3">R3-111a-1</strain>
    </source>
</reference>
<dbReference type="RefSeq" id="XP_009230483.1">
    <property type="nucleotide sequence ID" value="XM_009232219.1"/>
</dbReference>
<reference evidence="3" key="3">
    <citation type="submission" date="2010-09" db="EMBL/GenBank/DDBJ databases">
        <title>Annotation of Gaeumannomyces graminis var. tritici R3-111a-1.</title>
        <authorList>
            <consortium name="The Broad Institute Genome Sequencing Platform"/>
            <person name="Ma L.-J."/>
            <person name="Dead R."/>
            <person name="Young S.K."/>
            <person name="Zeng Q."/>
            <person name="Gargeya S."/>
            <person name="Fitzgerald M."/>
            <person name="Haas B."/>
            <person name="Abouelleil A."/>
            <person name="Alvarado L."/>
            <person name="Arachchi H.M."/>
            <person name="Berlin A."/>
            <person name="Brown A."/>
            <person name="Chapman S.B."/>
            <person name="Chen Z."/>
            <person name="Dunbar C."/>
            <person name="Freedman E."/>
            <person name="Gearin G."/>
            <person name="Gellesch M."/>
            <person name="Goldberg J."/>
            <person name="Griggs A."/>
            <person name="Gujja S."/>
            <person name="Heiman D."/>
            <person name="Howarth C."/>
            <person name="Larson L."/>
            <person name="Lui A."/>
            <person name="MacDonald P.J.P."/>
            <person name="Mehta T."/>
            <person name="Montmayeur A."/>
            <person name="Murphy C."/>
            <person name="Neiman D."/>
            <person name="Pearson M."/>
            <person name="Priest M."/>
            <person name="Roberts A."/>
            <person name="Saif S."/>
            <person name="Shea T."/>
            <person name="Shenoy N."/>
            <person name="Sisk P."/>
            <person name="Stolte C."/>
            <person name="Sykes S."/>
            <person name="Yandava C."/>
            <person name="Wortman J."/>
            <person name="Nusbaum C."/>
            <person name="Birren B."/>
        </authorList>
    </citation>
    <scope>NUCLEOTIDE SEQUENCE</scope>
    <source>
        <strain evidence="3">R3-111a-1</strain>
    </source>
</reference>
<dbReference type="GeneID" id="20354750"/>
<dbReference type="PROSITE" id="PS51186">
    <property type="entry name" value="GNAT"/>
    <property type="match status" value="1"/>
</dbReference>
<dbReference type="VEuPathDB" id="FungiDB:GGTG_14292"/>
<evidence type="ECO:0000256" key="1">
    <source>
        <dbReference type="SAM" id="MobiDB-lite"/>
    </source>
</evidence>
<sequence length="249" mass="28368">MERRKAEPGDLPRLVEITVISMPDDVTYLYEWPLHSIYPGVMESIWEFRLKKLLSKCHVIVEDGNVIAFAVWTQESHFPAEQRDECPPEDLAEKFKLVGSRTDVFEKASAWIRDKIKEAGIQKWFTIHLLVTDRPFRCRGAAAMLLEEFVKEAGRGYCLVEASRMGEPQYAKKGFKHVMDMPVKVKGEEKGTSVAVMWKQPTAAEITVRWSPPPPSPPLPPPLAPPPEEDLSFMQTLKESDGRKMGFLE</sequence>
<evidence type="ECO:0000313" key="4">
    <source>
        <dbReference type="EnsemblFungi" id="EJT68128"/>
    </source>
</evidence>
<dbReference type="EnsemblFungi" id="EJT68128">
    <property type="protein sequence ID" value="EJT68128"/>
    <property type="gene ID" value="GGTG_14292"/>
</dbReference>
<keyword evidence="5" id="KW-1185">Reference proteome</keyword>
<dbReference type="SUPFAM" id="SSF55729">
    <property type="entry name" value="Acyl-CoA N-acyltransferases (Nat)"/>
    <property type="match status" value="1"/>
</dbReference>
<name>J3PL47_GAET3</name>
<protein>
    <recommendedName>
        <fullName evidence="2">N-acetyltransferase domain-containing protein</fullName>
    </recommendedName>
</protein>
<dbReference type="PANTHER" id="PTHR42791">
    <property type="entry name" value="GNAT FAMILY ACETYLTRANSFERASE"/>
    <property type="match status" value="1"/>
</dbReference>
<dbReference type="AlphaFoldDB" id="J3PL47"/>
<dbReference type="HOGENOM" id="CLU_1294471_0_0_1"/>
<dbReference type="InterPro" id="IPR052523">
    <property type="entry name" value="Trichothecene_AcTrans"/>
</dbReference>
<feature type="compositionally biased region" description="Basic and acidic residues" evidence="1">
    <location>
        <begin position="238"/>
        <end position="249"/>
    </location>
</feature>
<proteinExistence type="predicted"/>
<dbReference type="Proteomes" id="UP000006039">
    <property type="component" value="Unassembled WGS sequence"/>
</dbReference>
<evidence type="ECO:0000259" key="2">
    <source>
        <dbReference type="PROSITE" id="PS51186"/>
    </source>
</evidence>
<feature type="domain" description="N-acetyltransferase" evidence="2">
    <location>
        <begin position="1"/>
        <end position="203"/>
    </location>
</feature>